<feature type="compositionally biased region" description="Polar residues" evidence="1">
    <location>
        <begin position="160"/>
        <end position="170"/>
    </location>
</feature>
<dbReference type="Proteomes" id="UP000000304">
    <property type="component" value="Chromosome 2L"/>
</dbReference>
<evidence type="ECO:0000313" key="3">
    <source>
        <dbReference type="Proteomes" id="UP000000304"/>
    </source>
</evidence>
<organism evidence="2 3">
    <name type="scientific">Drosophila simulans</name>
    <name type="common">Fruit fly</name>
    <dbReference type="NCBI Taxonomy" id="7240"/>
    <lineage>
        <taxon>Eukaryota</taxon>
        <taxon>Metazoa</taxon>
        <taxon>Ecdysozoa</taxon>
        <taxon>Arthropoda</taxon>
        <taxon>Hexapoda</taxon>
        <taxon>Insecta</taxon>
        <taxon>Pterygota</taxon>
        <taxon>Neoptera</taxon>
        <taxon>Endopterygota</taxon>
        <taxon>Diptera</taxon>
        <taxon>Brachycera</taxon>
        <taxon>Muscomorpha</taxon>
        <taxon>Ephydroidea</taxon>
        <taxon>Drosophilidae</taxon>
        <taxon>Drosophila</taxon>
        <taxon>Sophophora</taxon>
    </lineage>
</organism>
<protein>
    <submittedName>
        <fullName evidence="2">GD21675</fullName>
    </submittedName>
</protein>
<feature type="compositionally biased region" description="Basic and acidic residues" evidence="1">
    <location>
        <begin position="171"/>
        <end position="182"/>
    </location>
</feature>
<name>B4Q3U9_DROSI</name>
<dbReference type="EMBL" id="CM000361">
    <property type="protein sequence ID" value="EDX05665.1"/>
    <property type="molecule type" value="Genomic_DNA"/>
</dbReference>
<evidence type="ECO:0000256" key="1">
    <source>
        <dbReference type="SAM" id="MobiDB-lite"/>
    </source>
</evidence>
<dbReference type="HOGENOM" id="CLU_1152792_0_0_1"/>
<proteinExistence type="predicted"/>
<gene>
    <name evidence="2" type="primary">Dsim\GD21675</name>
    <name evidence="2" type="ORF">Dsim_GD21675</name>
</gene>
<dbReference type="AlphaFoldDB" id="B4Q3U9"/>
<evidence type="ECO:0000313" key="2">
    <source>
        <dbReference type="EMBL" id="EDX05665.1"/>
    </source>
</evidence>
<feature type="region of interest" description="Disordered" evidence="1">
    <location>
        <begin position="92"/>
        <end position="135"/>
    </location>
</feature>
<accession>B4Q3U9</accession>
<feature type="region of interest" description="Disordered" evidence="1">
    <location>
        <begin position="217"/>
        <end position="241"/>
    </location>
</feature>
<keyword evidence="3" id="KW-1185">Reference proteome</keyword>
<feature type="region of interest" description="Disordered" evidence="1">
    <location>
        <begin position="154"/>
        <end position="182"/>
    </location>
</feature>
<reference evidence="2 3" key="1">
    <citation type="journal article" date="2007" name="Nature">
        <title>Evolution of genes and genomes on the Drosophila phylogeny.</title>
        <authorList>
            <consortium name="Drosophila 12 Genomes Consortium"/>
            <person name="Clark A.G."/>
            <person name="Eisen M.B."/>
            <person name="Smith D.R."/>
            <person name="Bergman C.M."/>
            <person name="Oliver B."/>
            <person name="Markow T.A."/>
            <person name="Kaufman T.C."/>
            <person name="Kellis M."/>
            <person name="Gelbart W."/>
            <person name="Iyer V.N."/>
            <person name="Pollard D.A."/>
            <person name="Sackton T.B."/>
            <person name="Larracuente A.M."/>
            <person name="Singh N.D."/>
            <person name="Abad J.P."/>
            <person name="Abt D.N."/>
            <person name="Adryan B."/>
            <person name="Aguade M."/>
            <person name="Akashi H."/>
            <person name="Anderson W.W."/>
            <person name="Aquadro C.F."/>
            <person name="Ardell D.H."/>
            <person name="Arguello R."/>
            <person name="Artieri C.G."/>
            <person name="Barbash D.A."/>
            <person name="Barker D."/>
            <person name="Barsanti P."/>
            <person name="Batterham P."/>
            <person name="Batzoglou S."/>
            <person name="Begun D."/>
            <person name="Bhutkar A."/>
            <person name="Blanco E."/>
            <person name="Bosak S.A."/>
            <person name="Bradley R.K."/>
            <person name="Brand A.D."/>
            <person name="Brent M.R."/>
            <person name="Brooks A.N."/>
            <person name="Brown R.H."/>
            <person name="Butlin R.K."/>
            <person name="Caggese C."/>
            <person name="Calvi B.R."/>
            <person name="Bernardo de Carvalho A."/>
            <person name="Caspi A."/>
            <person name="Castrezana S."/>
            <person name="Celniker S.E."/>
            <person name="Chang J.L."/>
            <person name="Chapple C."/>
            <person name="Chatterji S."/>
            <person name="Chinwalla A."/>
            <person name="Civetta A."/>
            <person name="Clifton S.W."/>
            <person name="Comeron J.M."/>
            <person name="Costello J.C."/>
            <person name="Coyne J.A."/>
            <person name="Daub J."/>
            <person name="David R.G."/>
            <person name="Delcher A.L."/>
            <person name="Delehaunty K."/>
            <person name="Do C.B."/>
            <person name="Ebling H."/>
            <person name="Edwards K."/>
            <person name="Eickbush T."/>
            <person name="Evans J.D."/>
            <person name="Filipski A."/>
            <person name="Findeiss S."/>
            <person name="Freyhult E."/>
            <person name="Fulton L."/>
            <person name="Fulton R."/>
            <person name="Garcia A.C."/>
            <person name="Gardiner A."/>
            <person name="Garfield D.A."/>
            <person name="Garvin B.E."/>
            <person name="Gibson G."/>
            <person name="Gilbert D."/>
            <person name="Gnerre S."/>
            <person name="Godfrey J."/>
            <person name="Good R."/>
            <person name="Gotea V."/>
            <person name="Gravely B."/>
            <person name="Greenberg A.J."/>
            <person name="Griffiths-Jones S."/>
            <person name="Gross S."/>
            <person name="Guigo R."/>
            <person name="Gustafson E.A."/>
            <person name="Haerty W."/>
            <person name="Hahn M.W."/>
            <person name="Halligan D.L."/>
            <person name="Halpern A.L."/>
            <person name="Halter G.M."/>
            <person name="Han M.V."/>
            <person name="Heger A."/>
            <person name="Hillier L."/>
            <person name="Hinrichs A.S."/>
            <person name="Holmes I."/>
            <person name="Hoskins R.A."/>
            <person name="Hubisz M.J."/>
            <person name="Hultmark D."/>
            <person name="Huntley M.A."/>
            <person name="Jaffe D.B."/>
            <person name="Jagadeeshan S."/>
            <person name="Jeck W.R."/>
            <person name="Johnson J."/>
            <person name="Jones C.D."/>
            <person name="Jordan W.C."/>
            <person name="Karpen G.H."/>
            <person name="Kataoka E."/>
            <person name="Keightley P.D."/>
            <person name="Kheradpour P."/>
            <person name="Kirkness E.F."/>
            <person name="Koerich L.B."/>
            <person name="Kristiansen K."/>
            <person name="Kudrna D."/>
            <person name="Kulathinal R.J."/>
            <person name="Kumar S."/>
            <person name="Kwok R."/>
            <person name="Lander E."/>
            <person name="Langley C.H."/>
            <person name="Lapoint R."/>
            <person name="Lazzaro B.P."/>
            <person name="Lee S.J."/>
            <person name="Levesque L."/>
            <person name="Li R."/>
            <person name="Lin C.F."/>
            <person name="Lin M.F."/>
            <person name="Lindblad-Toh K."/>
            <person name="Llopart A."/>
            <person name="Long M."/>
            <person name="Low L."/>
            <person name="Lozovsky E."/>
            <person name="Lu J."/>
            <person name="Luo M."/>
            <person name="Machado C.A."/>
            <person name="Makalowski W."/>
            <person name="Marzo M."/>
            <person name="Matsuda M."/>
            <person name="Matzkin L."/>
            <person name="McAllister B."/>
            <person name="McBride C.S."/>
            <person name="McKernan B."/>
            <person name="McKernan K."/>
            <person name="Mendez-Lago M."/>
            <person name="Minx P."/>
            <person name="Mollenhauer M.U."/>
            <person name="Montooth K."/>
            <person name="Mount S.M."/>
            <person name="Mu X."/>
            <person name="Myers E."/>
            <person name="Negre B."/>
            <person name="Newfeld S."/>
            <person name="Nielsen R."/>
            <person name="Noor M.A."/>
            <person name="O'Grady P."/>
            <person name="Pachter L."/>
            <person name="Papaceit M."/>
            <person name="Parisi M.J."/>
            <person name="Parisi M."/>
            <person name="Parts L."/>
            <person name="Pedersen J.S."/>
            <person name="Pesole G."/>
            <person name="Phillippy A.M."/>
            <person name="Ponting C.P."/>
            <person name="Pop M."/>
            <person name="Porcelli D."/>
            <person name="Powell J.R."/>
            <person name="Prohaska S."/>
            <person name="Pruitt K."/>
            <person name="Puig M."/>
            <person name="Quesneville H."/>
            <person name="Ram K.R."/>
            <person name="Rand D."/>
            <person name="Rasmussen M.D."/>
            <person name="Reed L.K."/>
            <person name="Reenan R."/>
            <person name="Reily A."/>
            <person name="Remington K.A."/>
            <person name="Rieger T.T."/>
            <person name="Ritchie M.G."/>
            <person name="Robin C."/>
            <person name="Rogers Y.H."/>
            <person name="Rohde C."/>
            <person name="Rozas J."/>
            <person name="Rubenfield M.J."/>
            <person name="Ruiz A."/>
            <person name="Russo S."/>
            <person name="Salzberg S.L."/>
            <person name="Sanchez-Gracia A."/>
            <person name="Saranga D.J."/>
            <person name="Sato H."/>
            <person name="Schaeffer S.W."/>
            <person name="Schatz M.C."/>
            <person name="Schlenke T."/>
            <person name="Schwartz R."/>
            <person name="Segarra C."/>
            <person name="Singh R.S."/>
            <person name="Sirot L."/>
            <person name="Sirota M."/>
            <person name="Sisneros N.B."/>
            <person name="Smith C.D."/>
            <person name="Smith T.F."/>
            <person name="Spieth J."/>
            <person name="Stage D.E."/>
            <person name="Stark A."/>
            <person name="Stephan W."/>
            <person name="Strausberg R.L."/>
            <person name="Strempel S."/>
            <person name="Sturgill D."/>
            <person name="Sutton G."/>
            <person name="Sutton G.G."/>
            <person name="Tao W."/>
            <person name="Teichmann S."/>
            <person name="Tobari Y.N."/>
            <person name="Tomimura Y."/>
            <person name="Tsolas J.M."/>
            <person name="Valente V.L."/>
            <person name="Venter E."/>
            <person name="Venter J.C."/>
            <person name="Vicario S."/>
            <person name="Vieira F.G."/>
            <person name="Vilella A.J."/>
            <person name="Villasante A."/>
            <person name="Walenz B."/>
            <person name="Wang J."/>
            <person name="Wasserman M."/>
            <person name="Watts T."/>
            <person name="Wilson D."/>
            <person name="Wilson R.K."/>
            <person name="Wing R.A."/>
            <person name="Wolfner M.F."/>
            <person name="Wong A."/>
            <person name="Wong G.K."/>
            <person name="Wu C.I."/>
            <person name="Wu G."/>
            <person name="Yamamoto D."/>
            <person name="Yang H.P."/>
            <person name="Yang S.P."/>
            <person name="Yorke J.A."/>
            <person name="Yoshida K."/>
            <person name="Zdobnov E."/>
            <person name="Zhang P."/>
            <person name="Zhang Y."/>
            <person name="Zimin A.V."/>
            <person name="Baldwin J."/>
            <person name="Abdouelleil A."/>
            <person name="Abdulkadir J."/>
            <person name="Abebe A."/>
            <person name="Abera B."/>
            <person name="Abreu J."/>
            <person name="Acer S.C."/>
            <person name="Aftuck L."/>
            <person name="Alexander A."/>
            <person name="An P."/>
            <person name="Anderson E."/>
            <person name="Anderson S."/>
            <person name="Arachi H."/>
            <person name="Azer M."/>
            <person name="Bachantsang P."/>
            <person name="Barry A."/>
            <person name="Bayul T."/>
            <person name="Berlin A."/>
            <person name="Bessette D."/>
            <person name="Bloom T."/>
            <person name="Blye J."/>
            <person name="Boguslavskiy L."/>
            <person name="Bonnet C."/>
            <person name="Boukhgalter B."/>
            <person name="Bourzgui I."/>
            <person name="Brown A."/>
            <person name="Cahill P."/>
            <person name="Channer S."/>
            <person name="Cheshatsang Y."/>
            <person name="Chuda L."/>
            <person name="Citroen M."/>
            <person name="Collymore A."/>
            <person name="Cooke P."/>
            <person name="Costello M."/>
            <person name="D'Aco K."/>
            <person name="Daza R."/>
            <person name="De Haan G."/>
            <person name="DeGray S."/>
            <person name="DeMaso C."/>
            <person name="Dhargay N."/>
            <person name="Dooley K."/>
            <person name="Dooley E."/>
            <person name="Doricent M."/>
            <person name="Dorje P."/>
            <person name="Dorjee K."/>
            <person name="Dupes A."/>
            <person name="Elong R."/>
            <person name="Falk J."/>
            <person name="Farina A."/>
            <person name="Faro S."/>
            <person name="Ferguson D."/>
            <person name="Fisher S."/>
            <person name="Foley C.D."/>
            <person name="Franke A."/>
            <person name="Friedrich D."/>
            <person name="Gadbois L."/>
            <person name="Gearin G."/>
            <person name="Gearin C.R."/>
            <person name="Giannoukos G."/>
            <person name="Goode T."/>
            <person name="Graham J."/>
            <person name="Grandbois E."/>
            <person name="Grewal S."/>
            <person name="Gyaltsen K."/>
            <person name="Hafez N."/>
            <person name="Hagos B."/>
            <person name="Hall J."/>
            <person name="Henson C."/>
            <person name="Hollinger A."/>
            <person name="Honan T."/>
            <person name="Huard M.D."/>
            <person name="Hughes L."/>
            <person name="Hurhula B."/>
            <person name="Husby M.E."/>
            <person name="Kamat A."/>
            <person name="Kanga B."/>
            <person name="Kashin S."/>
            <person name="Khazanovich D."/>
            <person name="Kisner P."/>
            <person name="Lance K."/>
            <person name="Lara M."/>
            <person name="Lee W."/>
            <person name="Lennon N."/>
            <person name="Letendre F."/>
            <person name="LeVine R."/>
            <person name="Lipovsky A."/>
            <person name="Liu X."/>
            <person name="Liu J."/>
            <person name="Liu S."/>
            <person name="Lokyitsang T."/>
            <person name="Lokyitsang Y."/>
            <person name="Lubonja R."/>
            <person name="Lui A."/>
            <person name="MacDonald P."/>
            <person name="Magnisalis V."/>
            <person name="Maru K."/>
            <person name="Matthews C."/>
            <person name="McCusker W."/>
            <person name="McDonough S."/>
            <person name="Mehta T."/>
            <person name="Meldrim J."/>
            <person name="Meneus L."/>
            <person name="Mihai O."/>
            <person name="Mihalev A."/>
            <person name="Mihova T."/>
            <person name="Mittelman R."/>
            <person name="Mlenga V."/>
            <person name="Montmayeur A."/>
            <person name="Mulrain L."/>
            <person name="Navidi A."/>
            <person name="Naylor J."/>
            <person name="Negash T."/>
            <person name="Nguyen T."/>
            <person name="Nguyen N."/>
            <person name="Nicol R."/>
            <person name="Norbu C."/>
            <person name="Norbu N."/>
            <person name="Novod N."/>
            <person name="O'Neill B."/>
            <person name="Osman S."/>
            <person name="Markiewicz E."/>
            <person name="Oyono O.L."/>
            <person name="Patti C."/>
            <person name="Phunkhang P."/>
            <person name="Pierre F."/>
            <person name="Priest M."/>
            <person name="Raghuraman S."/>
            <person name="Rege F."/>
            <person name="Reyes R."/>
            <person name="Rise C."/>
            <person name="Rogov P."/>
            <person name="Ross K."/>
            <person name="Ryan E."/>
            <person name="Settipalli S."/>
            <person name="Shea T."/>
            <person name="Sherpa N."/>
            <person name="Shi L."/>
            <person name="Shih D."/>
            <person name="Sparrow T."/>
            <person name="Spaulding J."/>
            <person name="Stalker J."/>
            <person name="Stange-Thomann N."/>
            <person name="Stavropoulos S."/>
            <person name="Stone C."/>
            <person name="Strader C."/>
            <person name="Tesfaye S."/>
            <person name="Thomson T."/>
            <person name="Thoulutsang Y."/>
            <person name="Thoulutsang D."/>
            <person name="Topham K."/>
            <person name="Topping I."/>
            <person name="Tsamla T."/>
            <person name="Vassiliev H."/>
            <person name="Vo A."/>
            <person name="Wangchuk T."/>
            <person name="Wangdi T."/>
            <person name="Weiand M."/>
            <person name="Wilkinson J."/>
            <person name="Wilson A."/>
            <person name="Yadav S."/>
            <person name="Young G."/>
            <person name="Yu Q."/>
            <person name="Zembek L."/>
            <person name="Zhong D."/>
            <person name="Zimmer A."/>
            <person name="Zwirko Z."/>
            <person name="Jaffe D.B."/>
            <person name="Alvarez P."/>
            <person name="Brockman W."/>
            <person name="Butler J."/>
            <person name="Chin C."/>
            <person name="Gnerre S."/>
            <person name="Grabherr M."/>
            <person name="Kleber M."/>
            <person name="Mauceli E."/>
            <person name="MacCallum I."/>
        </authorList>
    </citation>
    <scope>NUCLEOTIDE SEQUENCE [LARGE SCALE GENOMIC DNA]</scope>
    <source>
        <strain evidence="3">white501</strain>
    </source>
</reference>
<sequence>MGTTAVGATGAVEPFGHLARGAMEPKHCRRLERGTYTTSTISQFTLSGLKSNVKGKLQTPKQHPQTSPYCLRRILLASYLATAAAGIANGGRATKLQSEASRTPRRRLRSVQLHPASGQGGQDERKVGRAGPQKKWPTVTDFYSVGSLKLTRNIEAGPSTRYNGTGAQSHQQRDNPTEDKKRERAVSVCLRVWWWAPSRWRCLHTLQLYEYNERESGSGSELHHELQKRERETNRVGERGS</sequence>